<sequence length="423" mass="46814">MNILFKKDTWQEIYYSLRNNKLRTFLTMIGVGWGMFLYVSLLGAAKGMENGFDKLFSGFATNSIFLWAQKTSIPYDGFPKGREVHLNLSDMDMLKRKVNGIDYISPQNARGSFTGTPGESMSRNGKNGTYSLTGDYSVGNKISEKKLIFGRYINDADVMGNKNVAVIGEEIYKNFFDAKKKENPVGKQVNIKGLFFNVIGVFRVKKGGGFENDRTAFIPLSTYTKMYNAGEQIDMFAIVSKPNVNVGGVEETVKQVLKKKNKVSPEDTNAFGSFNLGKEFKKLTGFLTGMQLLTIIVGTLTILAGVIAISNILLITVKERTKEIGIRRALGAKPAEVRNQILLESVVITLSSGILGFMCGIFVLIILNIVTQNQDEFPFYNPTVNYGNVFGAMAVMVILGLIIGMIPAQRAVKIRPIEALRSE</sequence>
<feature type="transmembrane region" description="Helical" evidence="7">
    <location>
        <begin position="389"/>
        <end position="408"/>
    </location>
</feature>
<feature type="domain" description="ABC3 transporter permease C-terminal" evidence="8">
    <location>
        <begin position="295"/>
        <end position="415"/>
    </location>
</feature>
<evidence type="ECO:0000256" key="3">
    <source>
        <dbReference type="ARBA" id="ARBA00022692"/>
    </source>
</evidence>
<evidence type="ECO:0000256" key="5">
    <source>
        <dbReference type="ARBA" id="ARBA00023136"/>
    </source>
</evidence>
<keyword evidence="5 7" id="KW-0472">Membrane</keyword>
<evidence type="ECO:0000313" key="10">
    <source>
        <dbReference type="EMBL" id="MFN1216448.1"/>
    </source>
</evidence>
<feature type="domain" description="MacB-like periplasmic core" evidence="9">
    <location>
        <begin position="24"/>
        <end position="255"/>
    </location>
</feature>
<evidence type="ECO:0000256" key="7">
    <source>
        <dbReference type="SAM" id="Phobius"/>
    </source>
</evidence>
<feature type="transmembrane region" description="Helical" evidence="7">
    <location>
        <begin position="346"/>
        <end position="369"/>
    </location>
</feature>
<keyword evidence="4 7" id="KW-1133">Transmembrane helix</keyword>
<feature type="transmembrane region" description="Helical" evidence="7">
    <location>
        <begin position="25"/>
        <end position="45"/>
    </location>
</feature>
<evidence type="ECO:0000259" key="8">
    <source>
        <dbReference type="Pfam" id="PF02687"/>
    </source>
</evidence>
<keyword evidence="3 7" id="KW-0812">Transmembrane</keyword>
<dbReference type="Proteomes" id="UP001634154">
    <property type="component" value="Unassembled WGS sequence"/>
</dbReference>
<dbReference type="InterPro" id="IPR025857">
    <property type="entry name" value="MacB_PCD"/>
</dbReference>
<reference evidence="10 11" key="1">
    <citation type="submission" date="2024-12" db="EMBL/GenBank/DDBJ databases">
        <title>Draft genome sequence of Chryseobacterium kwangjuense AG447.</title>
        <authorList>
            <person name="Cheptsov V.S."/>
            <person name="Belov A."/>
            <person name="Zavarzina A.G."/>
        </authorList>
    </citation>
    <scope>NUCLEOTIDE SEQUENCE [LARGE SCALE GENOMIC DNA]</scope>
    <source>
        <strain evidence="10 11">AG447</strain>
    </source>
</reference>
<evidence type="ECO:0000256" key="2">
    <source>
        <dbReference type="ARBA" id="ARBA00022475"/>
    </source>
</evidence>
<evidence type="ECO:0000259" key="9">
    <source>
        <dbReference type="Pfam" id="PF12704"/>
    </source>
</evidence>
<comment type="similarity">
    <text evidence="6">Belongs to the ABC-4 integral membrane protein family.</text>
</comment>
<gene>
    <name evidence="10" type="ORF">ACKW6Q_05610</name>
</gene>
<dbReference type="PANTHER" id="PTHR30572:SF4">
    <property type="entry name" value="ABC TRANSPORTER PERMEASE YTRF"/>
    <property type="match status" value="1"/>
</dbReference>
<feature type="transmembrane region" description="Helical" evidence="7">
    <location>
        <begin position="292"/>
        <end position="317"/>
    </location>
</feature>
<dbReference type="InterPro" id="IPR050250">
    <property type="entry name" value="Macrolide_Exporter_MacB"/>
</dbReference>
<accession>A0ABW9JZD7</accession>
<evidence type="ECO:0000256" key="1">
    <source>
        <dbReference type="ARBA" id="ARBA00004651"/>
    </source>
</evidence>
<keyword evidence="2" id="KW-1003">Cell membrane</keyword>
<comment type="subcellular location">
    <subcellularLocation>
        <location evidence="1">Cell membrane</location>
        <topology evidence="1">Multi-pass membrane protein</topology>
    </subcellularLocation>
</comment>
<dbReference type="InterPro" id="IPR003838">
    <property type="entry name" value="ABC3_permease_C"/>
</dbReference>
<name>A0ABW9JZD7_9FLAO</name>
<proteinExistence type="inferred from homology"/>
<dbReference type="EMBL" id="JBJXVJ010000001">
    <property type="protein sequence ID" value="MFN1216448.1"/>
    <property type="molecule type" value="Genomic_DNA"/>
</dbReference>
<dbReference type="RefSeq" id="WP_409356003.1">
    <property type="nucleotide sequence ID" value="NZ_JBJXVJ010000001.1"/>
</dbReference>
<dbReference type="Pfam" id="PF12704">
    <property type="entry name" value="MacB_PCD"/>
    <property type="match status" value="1"/>
</dbReference>
<dbReference type="Pfam" id="PF02687">
    <property type="entry name" value="FtsX"/>
    <property type="match status" value="1"/>
</dbReference>
<comment type="caution">
    <text evidence="10">The sequence shown here is derived from an EMBL/GenBank/DDBJ whole genome shotgun (WGS) entry which is preliminary data.</text>
</comment>
<evidence type="ECO:0000256" key="4">
    <source>
        <dbReference type="ARBA" id="ARBA00022989"/>
    </source>
</evidence>
<protein>
    <submittedName>
        <fullName evidence="10">ABC transporter permease</fullName>
    </submittedName>
</protein>
<evidence type="ECO:0000256" key="6">
    <source>
        <dbReference type="ARBA" id="ARBA00038076"/>
    </source>
</evidence>
<organism evidence="10 11">
    <name type="scientific">Chryseobacterium kwangjuense</name>
    <dbReference type="NCBI Taxonomy" id="267125"/>
    <lineage>
        <taxon>Bacteria</taxon>
        <taxon>Pseudomonadati</taxon>
        <taxon>Bacteroidota</taxon>
        <taxon>Flavobacteriia</taxon>
        <taxon>Flavobacteriales</taxon>
        <taxon>Weeksellaceae</taxon>
        <taxon>Chryseobacterium group</taxon>
        <taxon>Chryseobacterium</taxon>
    </lineage>
</organism>
<keyword evidence="11" id="KW-1185">Reference proteome</keyword>
<evidence type="ECO:0000313" key="11">
    <source>
        <dbReference type="Proteomes" id="UP001634154"/>
    </source>
</evidence>
<dbReference type="PANTHER" id="PTHR30572">
    <property type="entry name" value="MEMBRANE COMPONENT OF TRANSPORTER-RELATED"/>
    <property type="match status" value="1"/>
</dbReference>